<evidence type="ECO:0000256" key="3">
    <source>
        <dbReference type="ARBA" id="ARBA00022490"/>
    </source>
</evidence>
<dbReference type="PANTHER" id="PTHR22617:SF45">
    <property type="entry name" value="CHEMOTAXIS PROTEIN CHEW"/>
    <property type="match status" value="1"/>
</dbReference>
<keyword evidence="6" id="KW-1185">Reference proteome</keyword>
<dbReference type="Gene3D" id="2.40.50.180">
    <property type="entry name" value="CheA-289, Domain 4"/>
    <property type="match status" value="1"/>
</dbReference>
<dbReference type="SUPFAM" id="SSF50341">
    <property type="entry name" value="CheW-like"/>
    <property type="match status" value="1"/>
</dbReference>
<dbReference type="Pfam" id="PF01584">
    <property type="entry name" value="CheW"/>
    <property type="match status" value="1"/>
</dbReference>
<dbReference type="PANTHER" id="PTHR22617">
    <property type="entry name" value="CHEMOTAXIS SENSOR HISTIDINE KINASE-RELATED"/>
    <property type="match status" value="1"/>
</dbReference>
<dbReference type="SMART" id="SM00260">
    <property type="entry name" value="CheW"/>
    <property type="match status" value="1"/>
</dbReference>
<feature type="domain" description="CheW-like" evidence="4">
    <location>
        <begin position="27"/>
        <end position="171"/>
    </location>
</feature>
<accession>A0ABQ6HFZ5</accession>
<dbReference type="InterPro" id="IPR036061">
    <property type="entry name" value="CheW-like_dom_sf"/>
</dbReference>
<comment type="subcellular location">
    <subcellularLocation>
        <location evidence="1">Cytoplasm</location>
    </subcellularLocation>
</comment>
<organism evidence="5 6">
    <name type="scientific">Thalassotalea loyana</name>
    <dbReference type="NCBI Taxonomy" id="280483"/>
    <lineage>
        <taxon>Bacteria</taxon>
        <taxon>Pseudomonadati</taxon>
        <taxon>Pseudomonadota</taxon>
        <taxon>Gammaproteobacteria</taxon>
        <taxon>Alteromonadales</taxon>
        <taxon>Colwelliaceae</taxon>
        <taxon>Thalassotalea</taxon>
    </lineage>
</organism>
<evidence type="ECO:0000313" key="6">
    <source>
        <dbReference type="Proteomes" id="UP001157134"/>
    </source>
</evidence>
<sequence>MNLQSLIDDVPVEGEYTLEGLDFITSGDQYLSFKLDEETYAVEILAVEEIRSWQTPTLIPNAPIDVKGVINMRGTIVPIIDLRIKFNVGEAHYDPMTVIIVLTIDCVDSTRKMGFVVDAVEDVINAQTSDIKPYFDIAGGIDSKYIEGLVNVNNAIVSLISLRSLHHLNDEQGASYES</sequence>
<dbReference type="PROSITE" id="PS50851">
    <property type="entry name" value="CHEW"/>
    <property type="match status" value="1"/>
</dbReference>
<dbReference type="InterPro" id="IPR002545">
    <property type="entry name" value="CheW-lke_dom"/>
</dbReference>
<evidence type="ECO:0000256" key="1">
    <source>
        <dbReference type="ARBA" id="ARBA00004496"/>
    </source>
</evidence>
<evidence type="ECO:0000313" key="5">
    <source>
        <dbReference type="EMBL" id="GLX86544.1"/>
    </source>
</evidence>
<evidence type="ECO:0000259" key="4">
    <source>
        <dbReference type="PROSITE" id="PS50851"/>
    </source>
</evidence>
<reference evidence="5 6" key="1">
    <citation type="submission" date="2023-03" db="EMBL/GenBank/DDBJ databases">
        <title>Thalassotalea loyana LMG 22536T draft genome sequence.</title>
        <authorList>
            <person name="Sawabe T."/>
        </authorList>
    </citation>
    <scope>NUCLEOTIDE SEQUENCE [LARGE SCALE GENOMIC DNA]</scope>
    <source>
        <strain evidence="5 6">LMG 22536</strain>
    </source>
</reference>
<dbReference type="Gene3D" id="2.30.30.40">
    <property type="entry name" value="SH3 Domains"/>
    <property type="match status" value="1"/>
</dbReference>
<dbReference type="EMBL" id="BSSV01000006">
    <property type="protein sequence ID" value="GLX86544.1"/>
    <property type="molecule type" value="Genomic_DNA"/>
</dbReference>
<keyword evidence="3" id="KW-0963">Cytoplasm</keyword>
<evidence type="ECO:0000256" key="2">
    <source>
        <dbReference type="ARBA" id="ARBA00021483"/>
    </source>
</evidence>
<comment type="caution">
    <text evidence="5">The sequence shown here is derived from an EMBL/GenBank/DDBJ whole genome shotgun (WGS) entry which is preliminary data.</text>
</comment>
<dbReference type="InterPro" id="IPR039315">
    <property type="entry name" value="CheW"/>
</dbReference>
<name>A0ABQ6HFZ5_9GAMM</name>
<protein>
    <recommendedName>
        <fullName evidence="2">Chemotaxis protein CheW</fullName>
    </recommendedName>
</protein>
<dbReference type="RefSeq" id="WP_284299673.1">
    <property type="nucleotide sequence ID" value="NZ_BSSV01000006.1"/>
</dbReference>
<dbReference type="Proteomes" id="UP001157134">
    <property type="component" value="Unassembled WGS sequence"/>
</dbReference>
<proteinExistence type="predicted"/>
<gene>
    <name evidence="5" type="primary">cheW_2</name>
    <name evidence="5" type="ORF">tloyanaT_27970</name>
</gene>